<comment type="caution">
    <text evidence="2">The sequence shown here is derived from an EMBL/GenBank/DDBJ whole genome shotgun (WGS) entry which is preliminary data.</text>
</comment>
<dbReference type="EMBL" id="WMLF01000698">
    <property type="protein sequence ID" value="MBB1246978.1"/>
    <property type="molecule type" value="Genomic_DNA"/>
</dbReference>
<proteinExistence type="predicted"/>
<evidence type="ECO:0000259" key="1">
    <source>
        <dbReference type="Pfam" id="PF00561"/>
    </source>
</evidence>
<keyword evidence="2" id="KW-0378">Hydrolase</keyword>
<dbReference type="InterPro" id="IPR050471">
    <property type="entry name" value="AB_hydrolase"/>
</dbReference>
<dbReference type="RefSeq" id="WP_182858188.1">
    <property type="nucleotide sequence ID" value="NZ_WMLF01000698.1"/>
</dbReference>
<dbReference type="PANTHER" id="PTHR43433">
    <property type="entry name" value="HYDROLASE, ALPHA/BETA FOLD FAMILY PROTEIN"/>
    <property type="match status" value="1"/>
</dbReference>
<dbReference type="PRINTS" id="PR00111">
    <property type="entry name" value="ABHYDROLASE"/>
</dbReference>
<feature type="domain" description="AB hydrolase-1" evidence="1">
    <location>
        <begin position="20"/>
        <end position="251"/>
    </location>
</feature>
<evidence type="ECO:0000313" key="2">
    <source>
        <dbReference type="EMBL" id="MBB1246978.1"/>
    </source>
</evidence>
<sequence>RFDGFRYISRRVTGAPTTNPPLLVLGGSSQDRLSWVRHEPHLLDHSDVITADLPGYGTADRLPARYGIDFLAAAVRHLLDELDLPRVDLVGACFGGAIAVRVAQHYPGHLGRLLLVGMTDRVPDDYAACAHRWRRMMADGERDAVADELVTRFLAAPSAGTVRRQTAVARFLHRQFVAQNDDEVAKWSEHNLRLTSHEWFRPEPLPSLPTLVVTGEHDNLTPPDHGRSVAARFPAARFTTIREADHLAPVERVAEFADLVNRFRTDTPLDELPYATPLEDATTPTPRP</sequence>
<dbReference type="Proteomes" id="UP000766698">
    <property type="component" value="Unassembled WGS sequence"/>
</dbReference>
<dbReference type="Pfam" id="PF00561">
    <property type="entry name" value="Abhydrolase_1"/>
    <property type="match status" value="1"/>
</dbReference>
<accession>A0ABR6ENP5</accession>
<dbReference type="GO" id="GO:0016787">
    <property type="term" value="F:hydrolase activity"/>
    <property type="evidence" value="ECO:0007669"/>
    <property type="project" value="UniProtKB-KW"/>
</dbReference>
<feature type="non-terminal residue" evidence="2">
    <location>
        <position position="1"/>
    </location>
</feature>
<dbReference type="InterPro" id="IPR000073">
    <property type="entry name" value="AB_hydrolase_1"/>
</dbReference>
<dbReference type="InterPro" id="IPR029058">
    <property type="entry name" value="AB_hydrolase_fold"/>
</dbReference>
<dbReference type="Gene3D" id="3.40.50.1820">
    <property type="entry name" value="alpha/beta hydrolase"/>
    <property type="match status" value="1"/>
</dbReference>
<organism evidence="2 3">
    <name type="scientific">Streptomyces durbertensis</name>
    <dbReference type="NCBI Taxonomy" id="2448886"/>
    <lineage>
        <taxon>Bacteria</taxon>
        <taxon>Bacillati</taxon>
        <taxon>Actinomycetota</taxon>
        <taxon>Actinomycetes</taxon>
        <taxon>Kitasatosporales</taxon>
        <taxon>Streptomycetaceae</taxon>
        <taxon>Streptomyces</taxon>
    </lineage>
</organism>
<gene>
    <name evidence="2" type="ORF">GL263_26035</name>
</gene>
<dbReference type="SUPFAM" id="SSF53474">
    <property type="entry name" value="alpha/beta-Hydrolases"/>
    <property type="match status" value="1"/>
</dbReference>
<name>A0ABR6ENP5_9ACTN</name>
<evidence type="ECO:0000313" key="3">
    <source>
        <dbReference type="Proteomes" id="UP000766698"/>
    </source>
</evidence>
<dbReference type="PANTHER" id="PTHR43433:SF1">
    <property type="entry name" value="BLL5160 PROTEIN"/>
    <property type="match status" value="1"/>
</dbReference>
<keyword evidence="3" id="KW-1185">Reference proteome</keyword>
<reference evidence="3" key="1">
    <citation type="journal article" date="2020" name="Syst. Appl. Microbiol.">
        <title>Streptomyces alkaliterrae sp. nov., isolated from an alkaline soil, and emended descriptions of Streptomyces alkaliphilus, Streptomyces calidiresistens and Streptomyces durbertensis.</title>
        <authorList>
            <person name="Swiecimska M."/>
            <person name="Golinska P."/>
            <person name="Nouioui I."/>
            <person name="Wypij M."/>
            <person name="Rai M."/>
            <person name="Sangal V."/>
            <person name="Goodfellow M."/>
        </authorList>
    </citation>
    <scope>NUCLEOTIDE SEQUENCE [LARGE SCALE GENOMIC DNA]</scope>
    <source>
        <strain evidence="3">DSM 104538</strain>
    </source>
</reference>
<protein>
    <submittedName>
        <fullName evidence="2">Alpha/beta fold hydrolase</fullName>
    </submittedName>
</protein>